<evidence type="ECO:0000313" key="1">
    <source>
        <dbReference type="EMBL" id="PLT76354.1"/>
    </source>
</evidence>
<dbReference type="AlphaFoldDB" id="A0A2N5PML9"/>
<protein>
    <recommendedName>
        <fullName evidence="3">Head-tail adaptor protein</fullName>
    </recommendedName>
</protein>
<comment type="caution">
    <text evidence="1">The sequence shown here is derived from an EMBL/GenBank/DDBJ whole genome shotgun (WGS) entry which is preliminary data.</text>
</comment>
<gene>
    <name evidence="1" type="ORF">CDL23_04875</name>
</gene>
<proteinExistence type="predicted"/>
<accession>A0A2N5PML9</accession>
<reference evidence="1 2" key="1">
    <citation type="journal article" date="2017" name="Genome Med.">
        <title>A novel Ruminococcus gnavus clade enriched in inflammatory bowel disease patients.</title>
        <authorList>
            <person name="Hall A.B."/>
            <person name="Yassour M."/>
            <person name="Sauk J."/>
            <person name="Garner A."/>
            <person name="Jiang X."/>
            <person name="Arthur T."/>
            <person name="Lagoudas G.K."/>
            <person name="Vatanen T."/>
            <person name="Fornelos N."/>
            <person name="Wilson R."/>
            <person name="Bertha M."/>
            <person name="Cohen M."/>
            <person name="Garber J."/>
            <person name="Khalili H."/>
            <person name="Gevers D."/>
            <person name="Ananthakrishnan A.N."/>
            <person name="Kugathasan S."/>
            <person name="Lander E.S."/>
            <person name="Blainey P."/>
            <person name="Vlamakis H."/>
            <person name="Xavier R.J."/>
            <person name="Huttenhower C."/>
        </authorList>
    </citation>
    <scope>NUCLEOTIDE SEQUENCE [LARGE SCALE GENOMIC DNA]</scope>
    <source>
        <strain evidence="1 2">RJX1125</strain>
    </source>
</reference>
<dbReference type="EMBL" id="NIHT01000006">
    <property type="protein sequence ID" value="PLT76354.1"/>
    <property type="molecule type" value="Genomic_DNA"/>
</dbReference>
<organism evidence="1 2">
    <name type="scientific">Mediterraneibacter gnavus</name>
    <name type="common">Ruminococcus gnavus</name>
    <dbReference type="NCBI Taxonomy" id="33038"/>
    <lineage>
        <taxon>Bacteria</taxon>
        <taxon>Bacillati</taxon>
        <taxon>Bacillota</taxon>
        <taxon>Clostridia</taxon>
        <taxon>Lachnospirales</taxon>
        <taxon>Lachnospiraceae</taxon>
        <taxon>Mediterraneibacter</taxon>
    </lineage>
</organism>
<name>A0A2N5PML9_MEDGN</name>
<evidence type="ECO:0008006" key="3">
    <source>
        <dbReference type="Google" id="ProtNLM"/>
    </source>
</evidence>
<sequence length="141" mass="15994">MMIGGNVTALIQVKDEGKKNAIGEREHEWTDVIDFLGWLDYQGGQNSYSTYDAKVQETTHVFICGFQNCKQLSKKWVCNPFNFINGVIKSTSQDEKVDLTSENARMVIDGNIYDILLIDDPMRMHKHLEIYLKYVGGGLGV</sequence>
<evidence type="ECO:0000313" key="2">
    <source>
        <dbReference type="Proteomes" id="UP000235093"/>
    </source>
</evidence>
<dbReference type="Proteomes" id="UP000235093">
    <property type="component" value="Unassembled WGS sequence"/>
</dbReference>
<dbReference type="InterPro" id="IPR038666">
    <property type="entry name" value="SSP1_head-tail_sf"/>
</dbReference>
<dbReference type="RefSeq" id="WP_066730750.1">
    <property type="nucleotide sequence ID" value="NZ_NIHT01000006.1"/>
</dbReference>
<dbReference type="Gene3D" id="2.40.10.270">
    <property type="entry name" value="Bacteriophage SPP1 head-tail adaptor protein"/>
    <property type="match status" value="1"/>
</dbReference>